<proteinExistence type="predicted"/>
<feature type="compositionally biased region" description="Acidic residues" evidence="3">
    <location>
        <begin position="211"/>
        <end position="221"/>
    </location>
</feature>
<protein>
    <recommendedName>
        <fullName evidence="4">WRC domain-containing protein</fullName>
    </recommendedName>
</protein>
<dbReference type="OrthoDB" id="1927437at2759"/>
<organism evidence="5 6">
    <name type="scientific">Cuscuta campestris</name>
    <dbReference type="NCBI Taxonomy" id="132261"/>
    <lineage>
        <taxon>Eukaryota</taxon>
        <taxon>Viridiplantae</taxon>
        <taxon>Streptophyta</taxon>
        <taxon>Embryophyta</taxon>
        <taxon>Tracheophyta</taxon>
        <taxon>Spermatophyta</taxon>
        <taxon>Magnoliopsida</taxon>
        <taxon>eudicotyledons</taxon>
        <taxon>Gunneridae</taxon>
        <taxon>Pentapetalae</taxon>
        <taxon>asterids</taxon>
        <taxon>lamiids</taxon>
        <taxon>Solanales</taxon>
        <taxon>Convolvulaceae</taxon>
        <taxon>Cuscuteae</taxon>
        <taxon>Cuscuta</taxon>
        <taxon>Cuscuta subgen. Grammica</taxon>
        <taxon>Cuscuta sect. Cleistogrammica</taxon>
    </lineage>
</organism>
<name>A0A484KF29_9ASTE</name>
<feature type="compositionally biased region" description="Basic residues" evidence="3">
    <location>
        <begin position="227"/>
        <end position="237"/>
    </location>
</feature>
<dbReference type="Proteomes" id="UP000595140">
    <property type="component" value="Unassembled WGS sequence"/>
</dbReference>
<dbReference type="PANTHER" id="PTHR34680:SF3">
    <property type="entry name" value="EXPRESSED PROTEIN"/>
    <property type="match status" value="1"/>
</dbReference>
<reference evidence="5 6" key="1">
    <citation type="submission" date="2018-04" db="EMBL/GenBank/DDBJ databases">
        <authorList>
            <person name="Vogel A."/>
        </authorList>
    </citation>
    <scope>NUCLEOTIDE SEQUENCE [LARGE SCALE GENOMIC DNA]</scope>
</reference>
<keyword evidence="6" id="KW-1185">Reference proteome</keyword>
<evidence type="ECO:0000313" key="6">
    <source>
        <dbReference type="Proteomes" id="UP000595140"/>
    </source>
</evidence>
<accession>A0A484KF29</accession>
<dbReference type="Pfam" id="PF08879">
    <property type="entry name" value="WRC"/>
    <property type="match status" value="1"/>
</dbReference>
<evidence type="ECO:0000256" key="3">
    <source>
        <dbReference type="SAM" id="MobiDB-lite"/>
    </source>
</evidence>
<dbReference type="InterPro" id="IPR014977">
    <property type="entry name" value="WRC_dom"/>
</dbReference>
<dbReference type="AlphaFoldDB" id="A0A484KF29"/>
<dbReference type="PROSITE" id="PS51667">
    <property type="entry name" value="WRC"/>
    <property type="match status" value="1"/>
</dbReference>
<evidence type="ECO:0000259" key="4">
    <source>
        <dbReference type="PROSITE" id="PS51667"/>
    </source>
</evidence>
<dbReference type="PANTHER" id="PTHR34680">
    <property type="entry name" value="EXPRESSED PROTEIN"/>
    <property type="match status" value="1"/>
</dbReference>
<sequence length="243" mass="26338">MRIRKHAKVSPLTYAAAAASSIKPGAVKLPTRICQLNQSPWDVITFPIEDESSPSSPHPAAPPPHLFLLQSGGCGGTRPLPDSNGAVQSSGLTAAVLCSKTDGKAWQCKREAKSRGALCDHHLEQIKHYNNLARPAAGNQTLAPTGKNSRPRPKKTHSASSSSSSNQQQDLYYYTGFGPLWGKKRGPGRARYNNTDLPNTSHHDPSHGVEDEFDSEDDEEDGVGKKEKVRKPIKARSLKSIIM</sequence>
<gene>
    <name evidence="5" type="ORF">CCAM_LOCUS2262</name>
</gene>
<evidence type="ECO:0000256" key="2">
    <source>
        <dbReference type="PROSITE-ProRule" id="PRU01002"/>
    </source>
</evidence>
<comment type="caution">
    <text evidence="2">Lacks conserved residue(s) required for the propagation of feature annotation.</text>
</comment>
<evidence type="ECO:0000313" key="5">
    <source>
        <dbReference type="EMBL" id="VFQ60486.1"/>
    </source>
</evidence>
<feature type="compositionally biased region" description="Polar residues" evidence="3">
    <location>
        <begin position="138"/>
        <end position="148"/>
    </location>
</feature>
<dbReference type="EMBL" id="OOIL02000115">
    <property type="protein sequence ID" value="VFQ60486.1"/>
    <property type="molecule type" value="Genomic_DNA"/>
</dbReference>
<feature type="region of interest" description="Disordered" evidence="3">
    <location>
        <begin position="184"/>
        <end position="243"/>
    </location>
</feature>
<feature type="compositionally biased region" description="Basic and acidic residues" evidence="3">
    <location>
        <begin position="201"/>
        <end position="210"/>
    </location>
</feature>
<evidence type="ECO:0000256" key="1">
    <source>
        <dbReference type="ARBA" id="ARBA00023242"/>
    </source>
</evidence>
<feature type="domain" description="WRC" evidence="4">
    <location>
        <begin position="92"/>
        <end position="138"/>
    </location>
</feature>
<feature type="region of interest" description="Disordered" evidence="3">
    <location>
        <begin position="131"/>
        <end position="168"/>
    </location>
</feature>
<keyword evidence="1" id="KW-0539">Nucleus</keyword>